<evidence type="ECO:0000256" key="4">
    <source>
        <dbReference type="ARBA" id="ARBA00023136"/>
    </source>
</evidence>
<comment type="caution">
    <text evidence="7">The sequence shown here is derived from an EMBL/GenBank/DDBJ whole genome shotgun (WGS) entry which is preliminary data.</text>
</comment>
<evidence type="ECO:0000256" key="1">
    <source>
        <dbReference type="ARBA" id="ARBA00022475"/>
    </source>
</evidence>
<sequence length="294" mass="32824">MLSRSHKVFLISTGAVFLIVAFNFLFLSAPKAFSEEKILSIEPGMSLRAVSLKLKDEGFIRSRIFFEAFVIVFAGERHAVSTDYFFEKKLPVYEVARRVALGKSSLAPIKLTIPEGFNNEEIASVAASKLPNFDKEKFLVLVKDKAGYLFPDTYFFIFRATADDVIKVMEKNYESKIVPLRPEILSSGKSEKSIIIMASIIEKEAKGDDRTVISGILWKRLSLGRALEVDAAPETYKAKGLPPAPIANPGLAAIRAAIHPESSPYLYYLHDADGNIHYARNFEGHKANRAKYLK</sequence>
<dbReference type="PANTHER" id="PTHR30518">
    <property type="entry name" value="ENDOLYTIC MUREIN TRANSGLYCOSYLASE"/>
    <property type="match status" value="1"/>
</dbReference>
<keyword evidence="3" id="KW-1133">Transmembrane helix</keyword>
<accession>A0A1F6XDU5</accession>
<keyword evidence="4" id="KW-0472">Membrane</keyword>
<keyword evidence="6" id="KW-0961">Cell wall biogenesis/degradation</keyword>
<evidence type="ECO:0008006" key="9">
    <source>
        <dbReference type="Google" id="ProtNLM"/>
    </source>
</evidence>
<evidence type="ECO:0000256" key="6">
    <source>
        <dbReference type="ARBA" id="ARBA00023316"/>
    </source>
</evidence>
<dbReference type="EMBL" id="MFVH01000011">
    <property type="protein sequence ID" value="OGI92424.1"/>
    <property type="molecule type" value="Genomic_DNA"/>
</dbReference>
<keyword evidence="1" id="KW-1003">Cell membrane</keyword>
<dbReference type="PANTHER" id="PTHR30518:SF2">
    <property type="entry name" value="ENDOLYTIC MUREIN TRANSGLYCOSYLASE"/>
    <property type="match status" value="1"/>
</dbReference>
<reference evidence="7 8" key="1">
    <citation type="journal article" date="2016" name="Nat. Commun.">
        <title>Thousands of microbial genomes shed light on interconnected biogeochemical processes in an aquifer system.</title>
        <authorList>
            <person name="Anantharaman K."/>
            <person name="Brown C.T."/>
            <person name="Hug L.A."/>
            <person name="Sharon I."/>
            <person name="Castelle C.J."/>
            <person name="Probst A.J."/>
            <person name="Thomas B.C."/>
            <person name="Singh A."/>
            <person name="Wilkins M.J."/>
            <person name="Karaoz U."/>
            <person name="Brodie E.L."/>
            <person name="Williams K.H."/>
            <person name="Hubbard S.S."/>
            <person name="Banfield J.F."/>
        </authorList>
    </citation>
    <scope>NUCLEOTIDE SEQUENCE [LARGE SCALE GENOMIC DNA]</scope>
</reference>
<gene>
    <name evidence="7" type="ORF">A2933_00485</name>
</gene>
<evidence type="ECO:0000256" key="5">
    <source>
        <dbReference type="ARBA" id="ARBA00023239"/>
    </source>
</evidence>
<dbReference type="InterPro" id="IPR003770">
    <property type="entry name" value="MLTG-like"/>
</dbReference>
<keyword evidence="5" id="KW-0456">Lyase</keyword>
<evidence type="ECO:0000313" key="8">
    <source>
        <dbReference type="Proteomes" id="UP000179381"/>
    </source>
</evidence>
<dbReference type="AlphaFoldDB" id="A0A1F6XDU5"/>
<name>A0A1F6XDU5_9BACT</name>
<keyword evidence="2" id="KW-0812">Transmembrane</keyword>
<dbReference type="Pfam" id="PF02618">
    <property type="entry name" value="YceG"/>
    <property type="match status" value="2"/>
</dbReference>
<proteinExistence type="predicted"/>
<protein>
    <recommendedName>
        <fullName evidence="9">Endolytic murein transglycosylase</fullName>
    </recommendedName>
</protein>
<evidence type="ECO:0000256" key="2">
    <source>
        <dbReference type="ARBA" id="ARBA00022692"/>
    </source>
</evidence>
<dbReference type="Proteomes" id="UP000179381">
    <property type="component" value="Unassembled WGS sequence"/>
</dbReference>
<dbReference type="Gene3D" id="3.30.1490.480">
    <property type="entry name" value="Endolytic murein transglycosylase"/>
    <property type="match status" value="1"/>
</dbReference>
<organism evidence="7 8">
    <name type="scientific">Candidatus Nomurabacteria bacterium RIFCSPLOWO2_01_FULL_46_18</name>
    <dbReference type="NCBI Taxonomy" id="1801783"/>
    <lineage>
        <taxon>Bacteria</taxon>
        <taxon>Candidatus Nomuraibacteriota</taxon>
    </lineage>
</organism>
<dbReference type="GO" id="GO:0016829">
    <property type="term" value="F:lyase activity"/>
    <property type="evidence" value="ECO:0007669"/>
    <property type="project" value="UniProtKB-KW"/>
</dbReference>
<dbReference type="GO" id="GO:0071555">
    <property type="term" value="P:cell wall organization"/>
    <property type="evidence" value="ECO:0007669"/>
    <property type="project" value="UniProtKB-KW"/>
</dbReference>
<evidence type="ECO:0000256" key="3">
    <source>
        <dbReference type="ARBA" id="ARBA00022989"/>
    </source>
</evidence>
<evidence type="ECO:0000313" key="7">
    <source>
        <dbReference type="EMBL" id="OGI92424.1"/>
    </source>
</evidence>